<sequence length="344" mass="38925">MGKKKGNGGSTSNDMVTDTATDKGENEKWTPQMDDALIDAFAHENDIGNRVNGTFTTTAYDNVLKELDERLGRKFSKQHVKNRMKTIKKNFFECYDVFKGGMSGFAWSPLTNMWDAKPEVWKTLIEARPKAKKWMNTPIPHYDKLSRMFGKDRATGLGATTAKEKVRQWAAESENDEDDGEGGSSGNMIDDIDQMMTNEFVMLQNINGMNDEEIFPTAPYEGTSAAPDKSTSSTSKKRKAKSLLDEEKLNKAVKEIAVAMKEGNEILKDRNDILKMSIERSQPHVYKEEEVYDELMRLGVDREIRIKAYSFLIENPTKARAVFGCPIEDRVQFLVFQLQNAGVI</sequence>
<dbReference type="InterPro" id="IPR024752">
    <property type="entry name" value="Myb/SANT-like_dom"/>
</dbReference>
<feature type="region of interest" description="Disordered" evidence="1">
    <location>
        <begin position="160"/>
        <end position="190"/>
    </location>
</feature>
<gene>
    <name evidence="3" type="ORF">L1049_018277</name>
</gene>
<feature type="domain" description="Myb/SANT-like" evidence="2">
    <location>
        <begin position="28"/>
        <end position="123"/>
    </location>
</feature>
<reference evidence="3 4" key="1">
    <citation type="journal article" date="2024" name="Plant J.">
        <title>Genome sequences and population genomics reveal climatic adaptation and genomic divergence between two closely related sweetgum species.</title>
        <authorList>
            <person name="Xu W.Q."/>
            <person name="Ren C.Q."/>
            <person name="Zhang X.Y."/>
            <person name="Comes H.P."/>
            <person name="Liu X.H."/>
            <person name="Li Y.G."/>
            <person name="Kettle C.J."/>
            <person name="Jalonen R."/>
            <person name="Gaisberger H."/>
            <person name="Ma Y.Z."/>
            <person name="Qiu Y.X."/>
        </authorList>
    </citation>
    <scope>NUCLEOTIDE SEQUENCE [LARGE SCALE GENOMIC DNA]</scope>
    <source>
        <strain evidence="3">Hangzhou</strain>
    </source>
</reference>
<accession>A0AAP0R9Y6</accession>
<comment type="caution">
    <text evidence="3">The sequence shown here is derived from an EMBL/GenBank/DDBJ whole genome shotgun (WGS) entry which is preliminary data.</text>
</comment>
<proteinExistence type="predicted"/>
<protein>
    <recommendedName>
        <fullName evidence="2">Myb/SANT-like domain-containing protein</fullName>
    </recommendedName>
</protein>
<dbReference type="PANTHER" id="PTHR46929:SF4">
    <property type="entry name" value="MYB_SANT-LIKE DOMAIN-CONTAINING PROTEIN"/>
    <property type="match status" value="1"/>
</dbReference>
<evidence type="ECO:0000256" key="1">
    <source>
        <dbReference type="SAM" id="MobiDB-lite"/>
    </source>
</evidence>
<feature type="compositionally biased region" description="Polar residues" evidence="1">
    <location>
        <begin position="10"/>
        <end position="19"/>
    </location>
</feature>
<dbReference type="Pfam" id="PF12776">
    <property type="entry name" value="Myb_DNA-bind_3"/>
    <property type="match status" value="1"/>
</dbReference>
<organism evidence="3 4">
    <name type="scientific">Liquidambar formosana</name>
    <name type="common">Formosan gum</name>
    <dbReference type="NCBI Taxonomy" id="63359"/>
    <lineage>
        <taxon>Eukaryota</taxon>
        <taxon>Viridiplantae</taxon>
        <taxon>Streptophyta</taxon>
        <taxon>Embryophyta</taxon>
        <taxon>Tracheophyta</taxon>
        <taxon>Spermatophyta</taxon>
        <taxon>Magnoliopsida</taxon>
        <taxon>eudicotyledons</taxon>
        <taxon>Gunneridae</taxon>
        <taxon>Pentapetalae</taxon>
        <taxon>Saxifragales</taxon>
        <taxon>Altingiaceae</taxon>
        <taxon>Liquidambar</taxon>
    </lineage>
</organism>
<evidence type="ECO:0000313" key="3">
    <source>
        <dbReference type="EMBL" id="KAK9273467.1"/>
    </source>
</evidence>
<dbReference type="EMBL" id="JBBPBK010000012">
    <property type="protein sequence ID" value="KAK9273467.1"/>
    <property type="molecule type" value="Genomic_DNA"/>
</dbReference>
<evidence type="ECO:0000313" key="4">
    <source>
        <dbReference type="Proteomes" id="UP001415857"/>
    </source>
</evidence>
<feature type="compositionally biased region" description="Low complexity" evidence="1">
    <location>
        <begin position="223"/>
        <end position="234"/>
    </location>
</feature>
<name>A0AAP0R9Y6_LIQFO</name>
<dbReference type="PANTHER" id="PTHR46929">
    <property type="entry name" value="EXPRESSED PROTEIN"/>
    <property type="match status" value="1"/>
</dbReference>
<evidence type="ECO:0000259" key="2">
    <source>
        <dbReference type="Pfam" id="PF12776"/>
    </source>
</evidence>
<keyword evidence="4" id="KW-1185">Reference proteome</keyword>
<feature type="region of interest" description="Disordered" evidence="1">
    <location>
        <begin position="1"/>
        <end position="28"/>
    </location>
</feature>
<feature type="region of interest" description="Disordered" evidence="1">
    <location>
        <begin position="213"/>
        <end position="240"/>
    </location>
</feature>
<dbReference type="AlphaFoldDB" id="A0AAP0R9Y6"/>
<dbReference type="Proteomes" id="UP001415857">
    <property type="component" value="Unassembled WGS sequence"/>
</dbReference>